<dbReference type="EMBL" id="SJPY01000002">
    <property type="protein sequence ID" value="TWU44039.1"/>
    <property type="molecule type" value="Genomic_DNA"/>
</dbReference>
<feature type="transmembrane region" description="Helical" evidence="1">
    <location>
        <begin position="44"/>
        <end position="64"/>
    </location>
</feature>
<evidence type="ECO:0000256" key="1">
    <source>
        <dbReference type="SAM" id="Phobius"/>
    </source>
</evidence>
<keyword evidence="3" id="KW-1185">Reference proteome</keyword>
<gene>
    <name evidence="2" type="ORF">Q31b_15740</name>
</gene>
<accession>A0A5C6EA57</accession>
<keyword evidence="1" id="KW-0472">Membrane</keyword>
<evidence type="ECO:0000313" key="2">
    <source>
        <dbReference type="EMBL" id="TWU44039.1"/>
    </source>
</evidence>
<evidence type="ECO:0000313" key="3">
    <source>
        <dbReference type="Proteomes" id="UP000315471"/>
    </source>
</evidence>
<comment type="caution">
    <text evidence="2">The sequence shown here is derived from an EMBL/GenBank/DDBJ whole genome shotgun (WGS) entry which is preliminary data.</text>
</comment>
<reference evidence="2 3" key="1">
    <citation type="submission" date="2019-02" db="EMBL/GenBank/DDBJ databases">
        <title>Deep-cultivation of Planctomycetes and their phenomic and genomic characterization uncovers novel biology.</title>
        <authorList>
            <person name="Wiegand S."/>
            <person name="Jogler M."/>
            <person name="Boedeker C."/>
            <person name="Pinto D."/>
            <person name="Vollmers J."/>
            <person name="Rivas-Marin E."/>
            <person name="Kohn T."/>
            <person name="Peeters S.H."/>
            <person name="Heuer A."/>
            <person name="Rast P."/>
            <person name="Oberbeckmann S."/>
            <person name="Bunk B."/>
            <person name="Jeske O."/>
            <person name="Meyerdierks A."/>
            <person name="Storesund J.E."/>
            <person name="Kallscheuer N."/>
            <person name="Luecker S."/>
            <person name="Lage O.M."/>
            <person name="Pohl T."/>
            <person name="Merkel B.J."/>
            <person name="Hornburger P."/>
            <person name="Mueller R.-W."/>
            <person name="Bruemmer F."/>
            <person name="Labrenz M."/>
            <person name="Spormann A.M."/>
            <person name="Op Den Camp H."/>
            <person name="Overmann J."/>
            <person name="Amann R."/>
            <person name="Jetten M.S.M."/>
            <person name="Mascher T."/>
            <person name="Medema M.H."/>
            <person name="Devos D.P."/>
            <person name="Kaster A.-K."/>
            <person name="Ovreas L."/>
            <person name="Rohde M."/>
            <person name="Galperin M.Y."/>
            <person name="Jogler C."/>
        </authorList>
    </citation>
    <scope>NUCLEOTIDE SEQUENCE [LARGE SCALE GENOMIC DNA]</scope>
    <source>
        <strain evidence="2 3">Q31b</strain>
    </source>
</reference>
<keyword evidence="1" id="KW-0812">Transmembrane</keyword>
<dbReference type="AlphaFoldDB" id="A0A5C6EA57"/>
<protein>
    <submittedName>
        <fullName evidence="2">Uncharacterized protein</fullName>
    </submittedName>
</protein>
<sequence length="67" mass="7831">MTVVKQDWFHKKLGLTPENRRLSSRRGGDDDEAGFGVLKNCGVYRIWFTQFLFQIFFSMLTALAERT</sequence>
<organism evidence="2 3">
    <name type="scientific">Novipirellula aureliae</name>
    <dbReference type="NCBI Taxonomy" id="2527966"/>
    <lineage>
        <taxon>Bacteria</taxon>
        <taxon>Pseudomonadati</taxon>
        <taxon>Planctomycetota</taxon>
        <taxon>Planctomycetia</taxon>
        <taxon>Pirellulales</taxon>
        <taxon>Pirellulaceae</taxon>
        <taxon>Novipirellula</taxon>
    </lineage>
</organism>
<proteinExistence type="predicted"/>
<dbReference type="Proteomes" id="UP000315471">
    <property type="component" value="Unassembled WGS sequence"/>
</dbReference>
<keyword evidence="1" id="KW-1133">Transmembrane helix</keyword>
<name>A0A5C6EA57_9BACT</name>